<keyword evidence="6 14" id="KW-0808">Transferase</keyword>
<sequence>MKIYTKQGDTGTTSIVGGRVPKHDIQVEVIGIMDELNSYTGLAMTEVKDQELYHELLTIQHELFDCGSDLSFVESKKDVHYKVTPEMTEWLETRIDHWMSMTPPIKRFILPGGTKAAASLHVCRTITRKAERMLSKLQEDKGGVPEPVQRYLNRLSDYFFAIARVANHLESTTDVEYIRGKDVFTFSNEEKNK</sequence>
<evidence type="ECO:0000256" key="14">
    <source>
        <dbReference type="RuleBase" id="RU366026"/>
    </source>
</evidence>
<dbReference type="RefSeq" id="WP_251603694.1">
    <property type="nucleotide sequence ID" value="NZ_JAMQJY010000001.1"/>
</dbReference>
<dbReference type="PANTHER" id="PTHR12213:SF0">
    <property type="entry name" value="CORRINOID ADENOSYLTRANSFERASE MMAB"/>
    <property type="match status" value="1"/>
</dbReference>
<dbReference type="Gene3D" id="1.20.1200.10">
    <property type="entry name" value="Cobalamin adenosyltransferase-like"/>
    <property type="match status" value="1"/>
</dbReference>
<dbReference type="InterPro" id="IPR016030">
    <property type="entry name" value="CblAdoTrfase-like"/>
</dbReference>
<dbReference type="SUPFAM" id="SSF89028">
    <property type="entry name" value="Cobalamin adenosyltransferase-like"/>
    <property type="match status" value="1"/>
</dbReference>
<evidence type="ECO:0000256" key="12">
    <source>
        <dbReference type="ARBA" id="ARBA00048555"/>
    </source>
</evidence>
<evidence type="ECO:0000256" key="6">
    <source>
        <dbReference type="ARBA" id="ARBA00022679"/>
    </source>
</evidence>
<evidence type="ECO:0000256" key="10">
    <source>
        <dbReference type="ARBA" id="ARBA00033334"/>
    </source>
</evidence>
<comment type="pathway">
    <text evidence="1 14">Cofactor biosynthesis; adenosylcobalamin biosynthesis; adenosylcobalamin from cob(II)yrinate a,c-diamide: step 2/7.</text>
</comment>
<dbReference type="Proteomes" id="UP001203665">
    <property type="component" value="Unassembled WGS sequence"/>
</dbReference>
<evidence type="ECO:0000256" key="8">
    <source>
        <dbReference type="ARBA" id="ARBA00022840"/>
    </source>
</evidence>
<evidence type="ECO:0000259" key="15">
    <source>
        <dbReference type="Pfam" id="PF01923"/>
    </source>
</evidence>
<organism evidence="16 17">
    <name type="scientific">Alkalicoccobacillus plakortidis</name>
    <dbReference type="NCBI Taxonomy" id="444060"/>
    <lineage>
        <taxon>Bacteria</taxon>
        <taxon>Bacillati</taxon>
        <taxon>Bacillota</taxon>
        <taxon>Bacilli</taxon>
        <taxon>Bacillales</taxon>
        <taxon>Bacillaceae</taxon>
        <taxon>Alkalicoccobacillus</taxon>
    </lineage>
</organism>
<evidence type="ECO:0000256" key="9">
    <source>
        <dbReference type="ARBA" id="ARBA00031529"/>
    </source>
</evidence>
<dbReference type="PANTHER" id="PTHR12213">
    <property type="entry name" value="CORRINOID ADENOSYLTRANSFERASE"/>
    <property type="match status" value="1"/>
</dbReference>
<dbReference type="NCBIfam" id="TIGR00636">
    <property type="entry name" value="PduO_Nterm"/>
    <property type="match status" value="1"/>
</dbReference>
<evidence type="ECO:0000256" key="13">
    <source>
        <dbReference type="ARBA" id="ARBA00048692"/>
    </source>
</evidence>
<dbReference type="InterPro" id="IPR029499">
    <property type="entry name" value="PduO-typ"/>
</dbReference>
<evidence type="ECO:0000256" key="5">
    <source>
        <dbReference type="ARBA" id="ARBA00022573"/>
    </source>
</evidence>
<comment type="similarity">
    <text evidence="2 14">Belongs to the Cob(I)alamin adenosyltransferase family.</text>
</comment>
<evidence type="ECO:0000256" key="1">
    <source>
        <dbReference type="ARBA" id="ARBA00005121"/>
    </source>
</evidence>
<dbReference type="InterPro" id="IPR036451">
    <property type="entry name" value="CblAdoTrfase-like_sf"/>
</dbReference>
<keyword evidence="5 14" id="KW-0169">Cobalamin biosynthesis</keyword>
<evidence type="ECO:0000313" key="17">
    <source>
        <dbReference type="Proteomes" id="UP001203665"/>
    </source>
</evidence>
<proteinExistence type="inferred from homology"/>
<keyword evidence="8 14" id="KW-0067">ATP-binding</keyword>
<keyword evidence="7 14" id="KW-0547">Nucleotide-binding</keyword>
<dbReference type="EC" id="2.5.1.17" evidence="3 14"/>
<protein>
    <recommendedName>
        <fullName evidence="4 14">Corrinoid adenosyltransferase</fullName>
        <ecNumber evidence="3 14">2.5.1.17</ecNumber>
    </recommendedName>
    <alternativeName>
        <fullName evidence="9 14">Cob(II)alamin adenosyltransferase</fullName>
    </alternativeName>
    <alternativeName>
        <fullName evidence="11 14">Cob(II)yrinic acid a,c-diamide adenosyltransferase</fullName>
    </alternativeName>
    <alternativeName>
        <fullName evidence="10 14">Cobinamide/cobalamin adenosyltransferase</fullName>
    </alternativeName>
</protein>
<dbReference type="Pfam" id="PF01923">
    <property type="entry name" value="Cob_adeno_trans"/>
    <property type="match status" value="1"/>
</dbReference>
<evidence type="ECO:0000313" key="16">
    <source>
        <dbReference type="EMBL" id="MCM2674289.1"/>
    </source>
</evidence>
<accession>A0ABT0XEJ2</accession>
<evidence type="ECO:0000256" key="11">
    <source>
        <dbReference type="ARBA" id="ARBA00033354"/>
    </source>
</evidence>
<comment type="caution">
    <text evidence="16">The sequence shown here is derived from an EMBL/GenBank/DDBJ whole genome shotgun (WGS) entry which is preliminary data.</text>
</comment>
<evidence type="ECO:0000256" key="3">
    <source>
        <dbReference type="ARBA" id="ARBA00012454"/>
    </source>
</evidence>
<evidence type="ECO:0000256" key="7">
    <source>
        <dbReference type="ARBA" id="ARBA00022741"/>
    </source>
</evidence>
<name>A0ABT0XEJ2_9BACI</name>
<gene>
    <name evidence="16" type="ORF">NDM98_01320</name>
</gene>
<feature type="domain" description="Cobalamin adenosyltransferase-like" evidence="15">
    <location>
        <begin position="3"/>
        <end position="166"/>
    </location>
</feature>
<keyword evidence="17" id="KW-1185">Reference proteome</keyword>
<evidence type="ECO:0000256" key="2">
    <source>
        <dbReference type="ARBA" id="ARBA00007487"/>
    </source>
</evidence>
<comment type="catalytic activity">
    <reaction evidence="12 14">
        <text>2 cob(II)yrinate a,c diamide + reduced [electron-transfer flavoprotein] + 2 ATP = 2 adenosylcob(III)yrinate a,c-diamide + 2 triphosphate + oxidized [electron-transfer flavoprotein] + 3 H(+)</text>
        <dbReference type="Rhea" id="RHEA:11528"/>
        <dbReference type="Rhea" id="RHEA-COMP:10685"/>
        <dbReference type="Rhea" id="RHEA-COMP:10686"/>
        <dbReference type="ChEBI" id="CHEBI:15378"/>
        <dbReference type="ChEBI" id="CHEBI:18036"/>
        <dbReference type="ChEBI" id="CHEBI:30616"/>
        <dbReference type="ChEBI" id="CHEBI:57692"/>
        <dbReference type="ChEBI" id="CHEBI:58307"/>
        <dbReference type="ChEBI" id="CHEBI:58503"/>
        <dbReference type="ChEBI" id="CHEBI:58537"/>
        <dbReference type="EC" id="2.5.1.17"/>
    </reaction>
</comment>
<dbReference type="EMBL" id="JAMQJY010000001">
    <property type="protein sequence ID" value="MCM2674289.1"/>
    <property type="molecule type" value="Genomic_DNA"/>
</dbReference>
<evidence type="ECO:0000256" key="4">
    <source>
        <dbReference type="ARBA" id="ARBA00020963"/>
    </source>
</evidence>
<dbReference type="GO" id="GO:0008817">
    <property type="term" value="F:corrinoid adenosyltransferase activity"/>
    <property type="evidence" value="ECO:0007669"/>
    <property type="project" value="UniProtKB-EC"/>
</dbReference>
<reference evidence="16" key="1">
    <citation type="submission" date="2022-06" db="EMBL/GenBank/DDBJ databases">
        <title>Alkalicoccobacillus porphyridii sp. nov., isolated from a marine red alga, Porphyridium purpureum and reclassification of Shouchella plakortidis and Shouchella gibsonii as Alkalicoccobacillus plakortidis comb. nov. and Alkalicoccobacillus gibsonii comb. nov.</title>
        <authorList>
            <person name="Kim K.H."/>
            <person name="Lee J.K."/>
            <person name="Han D.M."/>
            <person name="Baek J.H."/>
            <person name="Jeon C.O."/>
        </authorList>
    </citation>
    <scope>NUCLEOTIDE SEQUENCE</scope>
    <source>
        <strain evidence="16">DSM 19153</strain>
    </source>
</reference>
<comment type="catalytic activity">
    <reaction evidence="13 14">
        <text>2 cob(II)alamin + reduced [electron-transfer flavoprotein] + 2 ATP = 2 adenosylcob(III)alamin + 2 triphosphate + oxidized [electron-transfer flavoprotein] + 3 H(+)</text>
        <dbReference type="Rhea" id="RHEA:28671"/>
        <dbReference type="Rhea" id="RHEA-COMP:10685"/>
        <dbReference type="Rhea" id="RHEA-COMP:10686"/>
        <dbReference type="ChEBI" id="CHEBI:15378"/>
        <dbReference type="ChEBI" id="CHEBI:16304"/>
        <dbReference type="ChEBI" id="CHEBI:18036"/>
        <dbReference type="ChEBI" id="CHEBI:18408"/>
        <dbReference type="ChEBI" id="CHEBI:30616"/>
        <dbReference type="ChEBI" id="CHEBI:57692"/>
        <dbReference type="ChEBI" id="CHEBI:58307"/>
        <dbReference type="EC" id="2.5.1.17"/>
    </reaction>
</comment>